<dbReference type="InterPro" id="IPR036179">
    <property type="entry name" value="Ig-like_dom_sf"/>
</dbReference>
<dbReference type="AlphaFoldDB" id="A0AAV2I4X1"/>
<dbReference type="Proteomes" id="UP001497497">
    <property type="component" value="Unassembled WGS sequence"/>
</dbReference>
<protein>
    <recommendedName>
        <fullName evidence="2">Ig-like domain-containing protein</fullName>
    </recommendedName>
</protein>
<gene>
    <name evidence="3" type="ORF">GSLYS_00015355001</name>
</gene>
<name>A0AAV2I4X1_LYMST</name>
<dbReference type="SUPFAM" id="SSF48726">
    <property type="entry name" value="Immunoglobulin"/>
    <property type="match status" value="2"/>
</dbReference>
<keyword evidence="1" id="KW-0732">Signal</keyword>
<feature type="signal peptide" evidence="1">
    <location>
        <begin position="1"/>
        <end position="18"/>
    </location>
</feature>
<evidence type="ECO:0000313" key="3">
    <source>
        <dbReference type="EMBL" id="CAL1541749.1"/>
    </source>
</evidence>
<feature type="domain" description="Ig-like" evidence="2">
    <location>
        <begin position="158"/>
        <end position="267"/>
    </location>
</feature>
<sequence>MQFLGAILTAGLFIAVKCQLLDKTEIEDGGSFNLTCDVGRIGSVPAAVTGLHGLSIERTVLTSRKPTTVAVYSPNHSKNLTKFIPNGRQWVIEASGGRGSATDPDSNRASIKLMLYVRDAQCTDAGLYFCNANFPTVLGVSTAERSQEMTYKAKTDVPVLTLDHHNGNAPDSSNNTEGQPVKLTCSFEGPDGLAIIWFVGPIRGTNFVPYPLDNGVQMVTPSPTNDPCKRGKYESTLTFKVPAVDTMYICVAREANDETSRKTFKIVVKPRSNTGTHLGIREPHCFVMNMFLVVVAILM</sequence>
<reference evidence="3 4" key="1">
    <citation type="submission" date="2024-04" db="EMBL/GenBank/DDBJ databases">
        <authorList>
            <consortium name="Genoscope - CEA"/>
            <person name="William W."/>
        </authorList>
    </citation>
    <scope>NUCLEOTIDE SEQUENCE [LARGE SCALE GENOMIC DNA]</scope>
</reference>
<evidence type="ECO:0000313" key="4">
    <source>
        <dbReference type="Proteomes" id="UP001497497"/>
    </source>
</evidence>
<dbReference type="InterPro" id="IPR003599">
    <property type="entry name" value="Ig_sub"/>
</dbReference>
<evidence type="ECO:0000259" key="2">
    <source>
        <dbReference type="PROSITE" id="PS50835"/>
    </source>
</evidence>
<feature type="chain" id="PRO_5043427300" description="Ig-like domain-containing protein" evidence="1">
    <location>
        <begin position="19"/>
        <end position="299"/>
    </location>
</feature>
<accession>A0AAV2I4X1</accession>
<keyword evidence="4" id="KW-1185">Reference proteome</keyword>
<dbReference type="EMBL" id="CAXITT010000450">
    <property type="protein sequence ID" value="CAL1541749.1"/>
    <property type="molecule type" value="Genomic_DNA"/>
</dbReference>
<comment type="caution">
    <text evidence="3">The sequence shown here is derived from an EMBL/GenBank/DDBJ whole genome shotgun (WGS) entry which is preliminary data.</text>
</comment>
<dbReference type="InterPro" id="IPR007110">
    <property type="entry name" value="Ig-like_dom"/>
</dbReference>
<organism evidence="3 4">
    <name type="scientific">Lymnaea stagnalis</name>
    <name type="common">Great pond snail</name>
    <name type="synonym">Helix stagnalis</name>
    <dbReference type="NCBI Taxonomy" id="6523"/>
    <lineage>
        <taxon>Eukaryota</taxon>
        <taxon>Metazoa</taxon>
        <taxon>Spiralia</taxon>
        <taxon>Lophotrochozoa</taxon>
        <taxon>Mollusca</taxon>
        <taxon>Gastropoda</taxon>
        <taxon>Heterobranchia</taxon>
        <taxon>Euthyneura</taxon>
        <taxon>Panpulmonata</taxon>
        <taxon>Hygrophila</taxon>
        <taxon>Lymnaeoidea</taxon>
        <taxon>Lymnaeidae</taxon>
        <taxon>Lymnaea</taxon>
    </lineage>
</organism>
<dbReference type="PROSITE" id="PS50835">
    <property type="entry name" value="IG_LIKE"/>
    <property type="match status" value="1"/>
</dbReference>
<evidence type="ECO:0000256" key="1">
    <source>
        <dbReference type="SAM" id="SignalP"/>
    </source>
</evidence>
<dbReference type="SMART" id="SM00409">
    <property type="entry name" value="IG"/>
    <property type="match status" value="2"/>
</dbReference>
<proteinExistence type="predicted"/>